<reference evidence="2" key="1">
    <citation type="journal article" date="2019" name="Int. J. Syst. Evol. Microbiol.">
        <title>The Global Catalogue of Microorganisms (GCM) 10K type strain sequencing project: providing services to taxonomists for standard genome sequencing and annotation.</title>
        <authorList>
            <consortium name="The Broad Institute Genomics Platform"/>
            <consortium name="The Broad Institute Genome Sequencing Center for Infectious Disease"/>
            <person name="Wu L."/>
            <person name="Ma J."/>
        </authorList>
    </citation>
    <scope>NUCLEOTIDE SEQUENCE [LARGE SCALE GENOMIC DNA]</scope>
    <source>
        <strain evidence="2">JCM 17137</strain>
    </source>
</reference>
<evidence type="ECO:0000313" key="2">
    <source>
        <dbReference type="Proteomes" id="UP001500908"/>
    </source>
</evidence>
<proteinExistence type="predicted"/>
<name>A0ABP7GII7_9ACTN</name>
<dbReference type="Proteomes" id="UP001500908">
    <property type="component" value="Unassembled WGS sequence"/>
</dbReference>
<comment type="caution">
    <text evidence="1">The sequence shown here is derived from an EMBL/GenBank/DDBJ whole genome shotgun (WGS) entry which is preliminary data.</text>
</comment>
<gene>
    <name evidence="1" type="ORF">GCM10022402_46780</name>
</gene>
<sequence length="62" mass="6619">MWSVNTLPNPGFSSNSALSCGVLRLVEGWMSNVNPLVVVLLFMGEVLSGTWVGDTLPSQNPV</sequence>
<accession>A0ABP7GII7</accession>
<keyword evidence="2" id="KW-1185">Reference proteome</keyword>
<organism evidence="1 2">
    <name type="scientific">Salinactinospora qingdaonensis</name>
    <dbReference type="NCBI Taxonomy" id="702744"/>
    <lineage>
        <taxon>Bacteria</taxon>
        <taxon>Bacillati</taxon>
        <taxon>Actinomycetota</taxon>
        <taxon>Actinomycetes</taxon>
        <taxon>Streptosporangiales</taxon>
        <taxon>Nocardiopsidaceae</taxon>
        <taxon>Salinactinospora</taxon>
    </lineage>
</organism>
<protein>
    <submittedName>
        <fullName evidence="1">Uncharacterized protein</fullName>
    </submittedName>
</protein>
<dbReference type="EMBL" id="BAABDD010000041">
    <property type="protein sequence ID" value="GAA3764181.1"/>
    <property type="molecule type" value="Genomic_DNA"/>
</dbReference>
<evidence type="ECO:0000313" key="1">
    <source>
        <dbReference type="EMBL" id="GAA3764181.1"/>
    </source>
</evidence>